<accession>A0A7H0LFW7</accession>
<evidence type="ECO:0000313" key="2">
    <source>
        <dbReference type="EMBL" id="QNQ08570.1"/>
    </source>
</evidence>
<dbReference type="Pfam" id="PF03203">
    <property type="entry name" value="MerC"/>
    <property type="match status" value="1"/>
</dbReference>
<dbReference type="RefSeq" id="WP_187760898.1">
    <property type="nucleotide sequence ID" value="NZ_CP061038.1"/>
</dbReference>
<proteinExistence type="predicted"/>
<dbReference type="AlphaFoldDB" id="A0A7H0LFW7"/>
<reference evidence="2 3" key="1">
    <citation type="submission" date="2020-09" db="EMBL/GenBank/DDBJ databases">
        <title>Sphingomonas sp., a new species isolated from pork steak.</title>
        <authorList>
            <person name="Heidler von Heilborn D."/>
        </authorList>
    </citation>
    <scope>NUCLEOTIDE SEQUENCE [LARGE SCALE GENOMIC DNA]</scope>
    <source>
        <strain evidence="3">S8-3T</strain>
    </source>
</reference>
<evidence type="ECO:0000256" key="1">
    <source>
        <dbReference type="SAM" id="Phobius"/>
    </source>
</evidence>
<feature type="transmembrane region" description="Helical" evidence="1">
    <location>
        <begin position="52"/>
        <end position="71"/>
    </location>
</feature>
<evidence type="ECO:0000313" key="3">
    <source>
        <dbReference type="Proteomes" id="UP000516148"/>
    </source>
</evidence>
<dbReference type="Proteomes" id="UP000516148">
    <property type="component" value="Chromosome"/>
</dbReference>
<feature type="transmembrane region" description="Helical" evidence="1">
    <location>
        <begin position="104"/>
        <end position="122"/>
    </location>
</feature>
<keyword evidence="1" id="KW-1133">Transmembrane helix</keyword>
<organism evidence="2 3">
    <name type="scientific">Sphingomonas alpina</name>
    <dbReference type="NCBI Taxonomy" id="653931"/>
    <lineage>
        <taxon>Bacteria</taxon>
        <taxon>Pseudomonadati</taxon>
        <taxon>Pseudomonadota</taxon>
        <taxon>Alphaproteobacteria</taxon>
        <taxon>Sphingomonadales</taxon>
        <taxon>Sphingomonadaceae</taxon>
        <taxon>Sphingomonas</taxon>
    </lineage>
</organism>
<keyword evidence="3" id="KW-1185">Reference proteome</keyword>
<protein>
    <submittedName>
        <fullName evidence="2">MerC domain-containing protein</fullName>
    </submittedName>
</protein>
<name>A0A7H0LFW7_9SPHN</name>
<sequence length="129" mass="13687">MTTNNDSVPIDWVERAAMSASLLCLVHCLALPFLLAALPALATIVPLSESFHLWVLAFAVPASAIALLSGMTRHGTTWLLAPGTIGLALLASGAIPFGTTRWETPLTIVGSLILAGTHLLNWRLRHAAR</sequence>
<dbReference type="EMBL" id="CP061038">
    <property type="protein sequence ID" value="QNQ08570.1"/>
    <property type="molecule type" value="Genomic_DNA"/>
</dbReference>
<dbReference type="GO" id="GO:0016020">
    <property type="term" value="C:membrane"/>
    <property type="evidence" value="ECO:0007669"/>
    <property type="project" value="InterPro"/>
</dbReference>
<keyword evidence="1" id="KW-0472">Membrane</keyword>
<gene>
    <name evidence="2" type="ORF">H3Z74_17725</name>
</gene>
<keyword evidence="1" id="KW-0812">Transmembrane</keyword>
<dbReference type="GO" id="GO:0015097">
    <property type="term" value="F:mercury ion transmembrane transporter activity"/>
    <property type="evidence" value="ECO:0007669"/>
    <property type="project" value="InterPro"/>
</dbReference>
<dbReference type="InterPro" id="IPR004891">
    <property type="entry name" value="Mercury-R_MerC"/>
</dbReference>
<feature type="transmembrane region" description="Helical" evidence="1">
    <location>
        <begin position="78"/>
        <end position="98"/>
    </location>
</feature>
<dbReference type="KEGG" id="spap:H3Z74_17725"/>